<keyword evidence="2" id="KW-1185">Reference proteome</keyword>
<proteinExistence type="predicted"/>
<evidence type="ECO:0000313" key="2">
    <source>
        <dbReference type="Proteomes" id="UP001381693"/>
    </source>
</evidence>
<protein>
    <submittedName>
        <fullName evidence="1">Uncharacterized protein</fullName>
    </submittedName>
</protein>
<dbReference type="Proteomes" id="UP001381693">
    <property type="component" value="Unassembled WGS sequence"/>
</dbReference>
<organism evidence="1 2">
    <name type="scientific">Halocaridina rubra</name>
    <name type="common">Hawaiian red shrimp</name>
    <dbReference type="NCBI Taxonomy" id="373956"/>
    <lineage>
        <taxon>Eukaryota</taxon>
        <taxon>Metazoa</taxon>
        <taxon>Ecdysozoa</taxon>
        <taxon>Arthropoda</taxon>
        <taxon>Crustacea</taxon>
        <taxon>Multicrustacea</taxon>
        <taxon>Malacostraca</taxon>
        <taxon>Eumalacostraca</taxon>
        <taxon>Eucarida</taxon>
        <taxon>Decapoda</taxon>
        <taxon>Pleocyemata</taxon>
        <taxon>Caridea</taxon>
        <taxon>Atyoidea</taxon>
        <taxon>Atyidae</taxon>
        <taxon>Halocaridina</taxon>
    </lineage>
</organism>
<name>A0AAN9AHK7_HALRR</name>
<evidence type="ECO:0000313" key="1">
    <source>
        <dbReference type="EMBL" id="KAK7087086.1"/>
    </source>
</evidence>
<sequence length="97" mass="11264">MQYMNPSEITQEFLESFMDFMKTNVSETAREMAQGNQTFIELIDLSLLYFDVIKSHAGGITRQIQAIIQDMMLDPHETFILMNMPGPEPTEDMYCMK</sequence>
<dbReference type="EMBL" id="JAXCGZ010000007">
    <property type="protein sequence ID" value="KAK7087086.1"/>
    <property type="molecule type" value="Genomic_DNA"/>
</dbReference>
<dbReference type="AlphaFoldDB" id="A0AAN9AHK7"/>
<comment type="caution">
    <text evidence="1">The sequence shown here is derived from an EMBL/GenBank/DDBJ whole genome shotgun (WGS) entry which is preliminary data.</text>
</comment>
<gene>
    <name evidence="1" type="ORF">SK128_009974</name>
</gene>
<reference evidence="1 2" key="1">
    <citation type="submission" date="2023-11" db="EMBL/GenBank/DDBJ databases">
        <title>Halocaridina rubra genome assembly.</title>
        <authorList>
            <person name="Smith C."/>
        </authorList>
    </citation>
    <scope>NUCLEOTIDE SEQUENCE [LARGE SCALE GENOMIC DNA]</scope>
    <source>
        <strain evidence="1">EP-1</strain>
        <tissue evidence="1">Whole</tissue>
    </source>
</reference>
<accession>A0AAN9AHK7</accession>